<dbReference type="Gene3D" id="1.10.357.10">
    <property type="entry name" value="Tetracycline Repressor, domain 2"/>
    <property type="match status" value="1"/>
</dbReference>
<accession>A0A1E3W297</accession>
<evidence type="ECO:0000313" key="2">
    <source>
        <dbReference type="Proteomes" id="UP000094501"/>
    </source>
</evidence>
<keyword evidence="2" id="KW-1185">Reference proteome</keyword>
<dbReference type="AlphaFoldDB" id="A0A1E3W297"/>
<protein>
    <recommendedName>
        <fullName evidence="3">TetR family transcriptional regulator</fullName>
    </recommendedName>
</protein>
<comment type="caution">
    <text evidence="1">The sequence shown here is derived from an EMBL/GenBank/DDBJ whole genome shotgun (WGS) entry which is preliminary data.</text>
</comment>
<evidence type="ECO:0008006" key="3">
    <source>
        <dbReference type="Google" id="ProtNLM"/>
    </source>
</evidence>
<sequence length="101" mass="11105">MLEAVKSDKMRRGCFMCNAAIDRASFDAEVEAKVGAMLHRLQEAIATALKQSRHGQRWSGKRRNATAASLLNAYMGLRVLARAGYPAKTLQDIIDKVLDGV</sequence>
<dbReference type="SUPFAM" id="SSF48498">
    <property type="entry name" value="Tetracyclin repressor-like, C-terminal domain"/>
    <property type="match status" value="1"/>
</dbReference>
<name>A0A1E3W297_9HYPH</name>
<gene>
    <name evidence="1" type="ORF">AUC68_04440</name>
</gene>
<dbReference type="InterPro" id="IPR036271">
    <property type="entry name" value="Tet_transcr_reg_TetR-rel_C_sf"/>
</dbReference>
<reference evidence="1 2" key="1">
    <citation type="journal article" date="2016" name="Environ. Microbiol.">
        <title>New Methyloceanibacter diversity from North Sea sediments includes methanotroph containing solely the soluble methane monooxygenase.</title>
        <authorList>
            <person name="Vekeman B."/>
            <person name="Kerckhof F.M."/>
            <person name="Cremers G."/>
            <person name="de Vos P."/>
            <person name="Vandamme P."/>
            <person name="Boon N."/>
            <person name="Op den Camp H.J."/>
            <person name="Heylen K."/>
        </authorList>
    </citation>
    <scope>NUCLEOTIDE SEQUENCE [LARGE SCALE GENOMIC DNA]</scope>
    <source>
        <strain evidence="1 2">R-67174</strain>
    </source>
</reference>
<evidence type="ECO:0000313" key="1">
    <source>
        <dbReference type="EMBL" id="ODR99256.1"/>
    </source>
</evidence>
<organism evidence="1 2">
    <name type="scientific">Methyloceanibacter methanicus</name>
    <dbReference type="NCBI Taxonomy" id="1774968"/>
    <lineage>
        <taxon>Bacteria</taxon>
        <taxon>Pseudomonadati</taxon>
        <taxon>Pseudomonadota</taxon>
        <taxon>Alphaproteobacteria</taxon>
        <taxon>Hyphomicrobiales</taxon>
        <taxon>Hyphomicrobiaceae</taxon>
        <taxon>Methyloceanibacter</taxon>
    </lineage>
</organism>
<dbReference type="Proteomes" id="UP000094501">
    <property type="component" value="Unassembled WGS sequence"/>
</dbReference>
<proteinExistence type="predicted"/>
<dbReference type="EMBL" id="LPWG01000011">
    <property type="protein sequence ID" value="ODR99256.1"/>
    <property type="molecule type" value="Genomic_DNA"/>
</dbReference>